<dbReference type="AlphaFoldDB" id="A0A4Z0QJW2"/>
<sequence length="456" mass="48020">MKKQLLTLALLSGLGIAPQAQAQWVLQNTATPSTPGNLISDLMHTVSEQVAWQLMSPNTTNSPSRALSKTANGGATWEYKAIRGNSSFQAAGIHALDENTAFVSQFGSPGGEILKTTDGGTTWTKVTLGGEFTSASSFANWVYFFDANNGVTLGDPTPDGVFEVYTTSNGGRNWTRVPAANLPTPLDELEYGLTGSYCALGNTIWAGTSNGDNGVPVRVLKSTDRGLTWTASELTPLVGAITKIAMSDANNGIAFNDSDLIYTTDGGNTWQSQFYTGNFNHNDLAHVPGTNIIVSVGTSVPTPSGPNDYGSSYTTDNGATWIDIDRGREHRTVDFASRTAGYTGAVTSASGTGGVYKASATILSTARNSELQKALAVYPNPSSSGVFELQLRSGIKAGTSVRVFDALGRQVLNQHLNATAVASQVAPIDLSKQKAGLYTLELRTSAGVAQQKLVIQ</sequence>
<dbReference type="CDD" id="cd15482">
    <property type="entry name" value="Sialidase_non-viral"/>
    <property type="match status" value="1"/>
</dbReference>
<dbReference type="EMBL" id="SRMB01000001">
    <property type="protein sequence ID" value="TGE28992.1"/>
    <property type="molecule type" value="Genomic_DNA"/>
</dbReference>
<organism evidence="3 4">
    <name type="scientific">Hymenobacter metallicola</name>
    <dbReference type="NCBI Taxonomy" id="2563114"/>
    <lineage>
        <taxon>Bacteria</taxon>
        <taxon>Pseudomonadati</taxon>
        <taxon>Bacteroidota</taxon>
        <taxon>Cytophagia</taxon>
        <taxon>Cytophagales</taxon>
        <taxon>Hymenobacteraceae</taxon>
        <taxon>Hymenobacter</taxon>
    </lineage>
</organism>
<protein>
    <submittedName>
        <fullName evidence="3">T9SS type A sorting domain-containing protein</fullName>
    </submittedName>
</protein>
<evidence type="ECO:0000256" key="1">
    <source>
        <dbReference type="SAM" id="SignalP"/>
    </source>
</evidence>
<feature type="domain" description="Secretion system C-terminal sorting" evidence="2">
    <location>
        <begin position="377"/>
        <end position="455"/>
    </location>
</feature>
<dbReference type="NCBIfam" id="TIGR04183">
    <property type="entry name" value="Por_Secre_tail"/>
    <property type="match status" value="1"/>
</dbReference>
<dbReference type="Gene3D" id="2.130.10.10">
    <property type="entry name" value="YVTN repeat-like/Quinoprotein amine dehydrogenase"/>
    <property type="match status" value="2"/>
</dbReference>
<dbReference type="PANTHER" id="PTHR47199">
    <property type="entry name" value="PHOTOSYSTEM II STABILITY/ASSEMBLY FACTOR HCF136, CHLOROPLASTIC"/>
    <property type="match status" value="1"/>
</dbReference>
<dbReference type="InterPro" id="IPR015943">
    <property type="entry name" value="WD40/YVTN_repeat-like_dom_sf"/>
</dbReference>
<proteinExistence type="predicted"/>
<keyword evidence="1" id="KW-0732">Signal</keyword>
<dbReference type="SUPFAM" id="SSF110296">
    <property type="entry name" value="Oligoxyloglucan reducing end-specific cellobiohydrolase"/>
    <property type="match status" value="1"/>
</dbReference>
<name>A0A4Z0QJW2_9BACT</name>
<accession>A0A4Z0QJW2</accession>
<dbReference type="OrthoDB" id="610388at2"/>
<dbReference type="Pfam" id="PF18962">
    <property type="entry name" value="Por_Secre_tail"/>
    <property type="match status" value="1"/>
</dbReference>
<dbReference type="Proteomes" id="UP000298471">
    <property type="component" value="Unassembled WGS sequence"/>
</dbReference>
<keyword evidence="4" id="KW-1185">Reference proteome</keyword>
<evidence type="ECO:0000313" key="3">
    <source>
        <dbReference type="EMBL" id="TGE28992.1"/>
    </source>
</evidence>
<dbReference type="InterPro" id="IPR026444">
    <property type="entry name" value="Secre_tail"/>
</dbReference>
<evidence type="ECO:0000313" key="4">
    <source>
        <dbReference type="Proteomes" id="UP000298471"/>
    </source>
</evidence>
<feature type="chain" id="PRO_5021363772" evidence="1">
    <location>
        <begin position="23"/>
        <end position="456"/>
    </location>
</feature>
<comment type="caution">
    <text evidence="3">The sequence shown here is derived from an EMBL/GenBank/DDBJ whole genome shotgun (WGS) entry which is preliminary data.</text>
</comment>
<evidence type="ECO:0000259" key="2">
    <source>
        <dbReference type="Pfam" id="PF18962"/>
    </source>
</evidence>
<gene>
    <name evidence="3" type="ORF">E5K02_05905</name>
</gene>
<reference evidence="3 4" key="1">
    <citation type="submission" date="2019-04" db="EMBL/GenBank/DDBJ databases">
        <authorList>
            <person name="Feng G."/>
            <person name="Zhang J."/>
            <person name="Zhu H."/>
        </authorList>
    </citation>
    <scope>NUCLEOTIDE SEQUENCE [LARGE SCALE GENOMIC DNA]</scope>
    <source>
        <strain evidence="3 4">9PBR-1</strain>
    </source>
</reference>
<dbReference type="PANTHER" id="PTHR47199:SF2">
    <property type="entry name" value="PHOTOSYSTEM II STABILITY_ASSEMBLY FACTOR HCF136, CHLOROPLASTIC"/>
    <property type="match status" value="1"/>
</dbReference>
<feature type="signal peptide" evidence="1">
    <location>
        <begin position="1"/>
        <end position="22"/>
    </location>
</feature>
<dbReference type="RefSeq" id="WP_135392987.1">
    <property type="nucleotide sequence ID" value="NZ_SRMB01000001.1"/>
</dbReference>